<dbReference type="Pfam" id="PF08320">
    <property type="entry name" value="PIG-X"/>
    <property type="match status" value="1"/>
</dbReference>
<name>A0AAD6D2R5_9EURO</name>
<keyword evidence="9" id="KW-0472">Membrane</keyword>
<evidence type="ECO:0000256" key="7">
    <source>
        <dbReference type="ARBA" id="ARBA00022824"/>
    </source>
</evidence>
<keyword evidence="6" id="KW-0812">Transmembrane</keyword>
<dbReference type="EMBL" id="JAQIZZ010000002">
    <property type="protein sequence ID" value="KAJ5552586.1"/>
    <property type="molecule type" value="Genomic_DNA"/>
</dbReference>
<gene>
    <name evidence="12" type="ORF">N7494_001964</name>
</gene>
<evidence type="ECO:0000256" key="9">
    <source>
        <dbReference type="ARBA" id="ARBA00023136"/>
    </source>
</evidence>
<dbReference type="PANTHER" id="PTHR28533">
    <property type="entry name" value="PROTEIN PBN1"/>
    <property type="match status" value="1"/>
</dbReference>
<dbReference type="InterPro" id="IPR013233">
    <property type="entry name" value="PIG-X/PBN1"/>
</dbReference>
<dbReference type="InterPro" id="IPR042322">
    <property type="entry name" value="Pbn1"/>
</dbReference>
<accession>A0AAD6D2R5</accession>
<comment type="similarity">
    <text evidence="3 11">Belongs to the PIGX family.</text>
</comment>
<comment type="subcellular location">
    <subcellularLocation>
        <location evidence="11">Endoplasmic reticulum membrane</location>
        <topology evidence="11">Single-pass membrane protein</topology>
    </subcellularLocation>
    <subcellularLocation>
        <location evidence="1">Endoplasmic reticulum membrane</location>
        <topology evidence="1">Single-pass type III membrane protein</topology>
    </subcellularLocation>
</comment>
<evidence type="ECO:0000256" key="3">
    <source>
        <dbReference type="ARBA" id="ARBA00010345"/>
    </source>
</evidence>
<dbReference type="GO" id="GO:1990529">
    <property type="term" value="C:glycosylphosphatidylinositol-mannosyltransferase I complex"/>
    <property type="evidence" value="ECO:0007669"/>
    <property type="project" value="TreeGrafter"/>
</dbReference>
<proteinExistence type="inferred from homology"/>
<evidence type="ECO:0000256" key="11">
    <source>
        <dbReference type="RuleBase" id="RU366056"/>
    </source>
</evidence>
<dbReference type="Proteomes" id="UP001220324">
    <property type="component" value="Unassembled WGS sequence"/>
</dbReference>
<keyword evidence="13" id="KW-1185">Reference proteome</keyword>
<protein>
    <recommendedName>
        <fullName evidence="4 11">Protein PBN1</fullName>
    </recommendedName>
</protein>
<dbReference type="PANTHER" id="PTHR28533:SF1">
    <property type="entry name" value="PROTEIN PBN1"/>
    <property type="match status" value="1"/>
</dbReference>
<evidence type="ECO:0000313" key="13">
    <source>
        <dbReference type="Proteomes" id="UP001220324"/>
    </source>
</evidence>
<dbReference type="SMART" id="SM00780">
    <property type="entry name" value="PIG-X"/>
    <property type="match status" value="1"/>
</dbReference>
<evidence type="ECO:0000256" key="2">
    <source>
        <dbReference type="ARBA" id="ARBA00004687"/>
    </source>
</evidence>
<keyword evidence="8" id="KW-1133">Transmembrane helix</keyword>
<evidence type="ECO:0000256" key="10">
    <source>
        <dbReference type="ARBA" id="ARBA00023180"/>
    </source>
</evidence>
<evidence type="ECO:0000256" key="8">
    <source>
        <dbReference type="ARBA" id="ARBA00022989"/>
    </source>
</evidence>
<evidence type="ECO:0000256" key="6">
    <source>
        <dbReference type="ARBA" id="ARBA00022692"/>
    </source>
</evidence>
<keyword evidence="10" id="KW-0325">Glycoprotein</keyword>
<comment type="pathway">
    <text evidence="2 11">Glycolipid biosynthesis; glycosylphosphatidylinositol-anchor biosynthesis.</text>
</comment>
<evidence type="ECO:0000256" key="5">
    <source>
        <dbReference type="ARBA" id="ARBA00022502"/>
    </source>
</evidence>
<dbReference type="GO" id="GO:0005789">
    <property type="term" value="C:endoplasmic reticulum membrane"/>
    <property type="evidence" value="ECO:0007669"/>
    <property type="project" value="UniProtKB-SubCell"/>
</dbReference>
<dbReference type="AlphaFoldDB" id="A0AAD6D2R5"/>
<dbReference type="GO" id="GO:0006506">
    <property type="term" value="P:GPI anchor biosynthetic process"/>
    <property type="evidence" value="ECO:0007669"/>
    <property type="project" value="UniProtKB-KW"/>
</dbReference>
<comment type="function">
    <text evidence="11">Required for proper folding and/or the stability of a subset of proteins in the endoplasmic reticulum. Component of glycosylphosphatidylinositol-mannosyltransferase 1 which transfers the first of the 4 mannoses in the GPI-anchor precursors during GPI-anchor biosynthesis. Probably acts by stabilizing the mannosyltransferase GPI14.</text>
</comment>
<sequence length="522" mass="57401">MKRRITYIQRPEAPFAPEQVTLLSKSVQIEGLDAAREDRITFDLDDLPEELRAVCRQSQELHIRWATERPFDAIAPFASRVSPGLHVHYTPVTAGQSSDALCSVLRTAFGVVEDDVICTSPEDSFIAPPLRATESGIAASLQYHTQLPSLTSLVDSLVKTACAGDGPCTAHDLTLLLKADNVDLDFDITSNTLTMSGVWNNAPESVWSETIKGPVSKADKVEFGLLGAEKGIDADEIKVGGLLAVVGEDKKLKPTMFSFPSRHHALPQSAGYMVSFAEPTGLHPTMSISIPRSSLGLPPAPDDTTCGLYTYLTLPSSVFADQYQIGSTDSLFLRSHNLAGLRAHAGETDLEAPDWVVKRWGSTWLIELATPDLDSAVQSANWTATIPLHLRYLNPSESGYRSADVPWPVVFWACSAEDEEAGMGINPFDRKHLGYDSLFAPRTLFYQFHPRSDRLVEEIDFPVLHLKDGEGLFKSRNIELATCAVISLGFLWILWRLVQVTWSSGLGSNGKTERSHKHDKKE</sequence>
<organism evidence="12 13">
    <name type="scientific">Penicillium frequentans</name>
    <dbReference type="NCBI Taxonomy" id="3151616"/>
    <lineage>
        <taxon>Eukaryota</taxon>
        <taxon>Fungi</taxon>
        <taxon>Dikarya</taxon>
        <taxon>Ascomycota</taxon>
        <taxon>Pezizomycotina</taxon>
        <taxon>Eurotiomycetes</taxon>
        <taxon>Eurotiomycetidae</taxon>
        <taxon>Eurotiales</taxon>
        <taxon>Aspergillaceae</taxon>
        <taxon>Penicillium</taxon>
    </lineage>
</organism>
<evidence type="ECO:0000256" key="4">
    <source>
        <dbReference type="ARBA" id="ARBA00020410"/>
    </source>
</evidence>
<evidence type="ECO:0000256" key="1">
    <source>
        <dbReference type="ARBA" id="ARBA00004643"/>
    </source>
</evidence>
<reference evidence="12 13" key="1">
    <citation type="journal article" date="2023" name="IMA Fungus">
        <title>Comparative genomic study of the Penicillium genus elucidates a diverse pangenome and 15 lateral gene transfer events.</title>
        <authorList>
            <person name="Petersen C."/>
            <person name="Sorensen T."/>
            <person name="Nielsen M.R."/>
            <person name="Sondergaard T.E."/>
            <person name="Sorensen J.L."/>
            <person name="Fitzpatrick D.A."/>
            <person name="Frisvad J.C."/>
            <person name="Nielsen K.L."/>
        </authorList>
    </citation>
    <scope>NUCLEOTIDE SEQUENCE [LARGE SCALE GENOMIC DNA]</scope>
    <source>
        <strain evidence="12 13">IBT 35679</strain>
    </source>
</reference>
<comment type="caution">
    <text evidence="12">The sequence shown here is derived from an EMBL/GenBank/DDBJ whole genome shotgun (WGS) entry which is preliminary data.</text>
</comment>
<keyword evidence="7 11" id="KW-0256">Endoplasmic reticulum</keyword>
<evidence type="ECO:0000313" key="12">
    <source>
        <dbReference type="EMBL" id="KAJ5552586.1"/>
    </source>
</evidence>
<keyword evidence="5 11" id="KW-0337">GPI-anchor biosynthesis</keyword>
<dbReference type="GO" id="GO:0000030">
    <property type="term" value="F:mannosyltransferase activity"/>
    <property type="evidence" value="ECO:0007669"/>
    <property type="project" value="TreeGrafter"/>
</dbReference>